<protein>
    <submittedName>
        <fullName evidence="1">Uncharacterized protein</fullName>
    </submittedName>
</protein>
<evidence type="ECO:0000313" key="1">
    <source>
        <dbReference type="EMBL" id="KAI3760298.1"/>
    </source>
</evidence>
<sequence>MLRLLQFGDIYSAIDLLRLQLLPFLKITASMVVPVEEAIAALATFSLEVICFAKAGGHHVSGMAKAIELLEIPFENHLVLQALEVDHGIVIYLEKVGFLTSSLLAAHTV</sequence>
<accession>A0ACB9EML2</accession>
<reference evidence="2" key="1">
    <citation type="journal article" date="2022" name="Mol. Ecol. Resour.">
        <title>The genomes of chicory, endive, great burdock and yacon provide insights into Asteraceae palaeo-polyploidization history and plant inulin production.</title>
        <authorList>
            <person name="Fan W."/>
            <person name="Wang S."/>
            <person name="Wang H."/>
            <person name="Wang A."/>
            <person name="Jiang F."/>
            <person name="Liu H."/>
            <person name="Zhao H."/>
            <person name="Xu D."/>
            <person name="Zhang Y."/>
        </authorList>
    </citation>
    <scope>NUCLEOTIDE SEQUENCE [LARGE SCALE GENOMIC DNA]</scope>
    <source>
        <strain evidence="2">cv. Yunnan</strain>
    </source>
</reference>
<evidence type="ECO:0000313" key="2">
    <source>
        <dbReference type="Proteomes" id="UP001056120"/>
    </source>
</evidence>
<keyword evidence="2" id="KW-1185">Reference proteome</keyword>
<organism evidence="1 2">
    <name type="scientific">Smallanthus sonchifolius</name>
    <dbReference type="NCBI Taxonomy" id="185202"/>
    <lineage>
        <taxon>Eukaryota</taxon>
        <taxon>Viridiplantae</taxon>
        <taxon>Streptophyta</taxon>
        <taxon>Embryophyta</taxon>
        <taxon>Tracheophyta</taxon>
        <taxon>Spermatophyta</taxon>
        <taxon>Magnoliopsida</taxon>
        <taxon>eudicotyledons</taxon>
        <taxon>Gunneridae</taxon>
        <taxon>Pentapetalae</taxon>
        <taxon>asterids</taxon>
        <taxon>campanulids</taxon>
        <taxon>Asterales</taxon>
        <taxon>Asteraceae</taxon>
        <taxon>Asteroideae</taxon>
        <taxon>Heliantheae alliance</taxon>
        <taxon>Millerieae</taxon>
        <taxon>Smallanthus</taxon>
    </lineage>
</organism>
<reference evidence="1 2" key="2">
    <citation type="journal article" date="2022" name="Mol. Ecol. Resour.">
        <title>The genomes of chicory, endive, great burdock and yacon provide insights into Asteraceae paleo-polyploidization history and plant inulin production.</title>
        <authorList>
            <person name="Fan W."/>
            <person name="Wang S."/>
            <person name="Wang H."/>
            <person name="Wang A."/>
            <person name="Jiang F."/>
            <person name="Liu H."/>
            <person name="Zhao H."/>
            <person name="Xu D."/>
            <person name="Zhang Y."/>
        </authorList>
    </citation>
    <scope>NUCLEOTIDE SEQUENCE [LARGE SCALE GENOMIC DNA]</scope>
    <source>
        <strain evidence="2">cv. Yunnan</strain>
        <tissue evidence="1">Leaves</tissue>
    </source>
</reference>
<name>A0ACB9EML2_9ASTR</name>
<proteinExistence type="predicted"/>
<comment type="caution">
    <text evidence="1">The sequence shown here is derived from an EMBL/GenBank/DDBJ whole genome shotgun (WGS) entry which is preliminary data.</text>
</comment>
<dbReference type="EMBL" id="CM042034">
    <property type="protein sequence ID" value="KAI3760298.1"/>
    <property type="molecule type" value="Genomic_DNA"/>
</dbReference>
<gene>
    <name evidence="1" type="ORF">L1987_50691</name>
</gene>
<dbReference type="Proteomes" id="UP001056120">
    <property type="component" value="Linkage Group LG17"/>
</dbReference>